<evidence type="ECO:0000256" key="1">
    <source>
        <dbReference type="PROSITE-ProRule" id="PRU00339"/>
    </source>
</evidence>
<feature type="repeat" description="TPR" evidence="1">
    <location>
        <begin position="45"/>
        <end position="78"/>
    </location>
</feature>
<gene>
    <name evidence="3" type="ORF">OXX778_LOCUS20490</name>
</gene>
<sequence>MIDLEALNKAIKLIDGQDTNNDKISEGLKILESFDISKADIDLKIEILYYEAIAQTHLKKFKEASSNLQKVIQLQPDNHKAQDHLRKVTNIINGKEDNNLGGFVLGGAVTILGAIALGLFLNKK</sequence>
<accession>A0A814N3D0</accession>
<evidence type="ECO:0008006" key="5">
    <source>
        <dbReference type="Google" id="ProtNLM"/>
    </source>
</evidence>
<dbReference type="SUPFAM" id="SSF48452">
    <property type="entry name" value="TPR-like"/>
    <property type="match status" value="1"/>
</dbReference>
<reference evidence="3" key="1">
    <citation type="submission" date="2021-02" db="EMBL/GenBank/DDBJ databases">
        <authorList>
            <person name="Nowell W R."/>
        </authorList>
    </citation>
    <scope>NUCLEOTIDE SEQUENCE</scope>
    <source>
        <strain evidence="3">Ploen Becks lab</strain>
    </source>
</reference>
<keyword evidence="2" id="KW-0812">Transmembrane</keyword>
<organism evidence="3 4">
    <name type="scientific">Brachionus calyciflorus</name>
    <dbReference type="NCBI Taxonomy" id="104777"/>
    <lineage>
        <taxon>Eukaryota</taxon>
        <taxon>Metazoa</taxon>
        <taxon>Spiralia</taxon>
        <taxon>Gnathifera</taxon>
        <taxon>Rotifera</taxon>
        <taxon>Eurotatoria</taxon>
        <taxon>Monogononta</taxon>
        <taxon>Pseudotrocha</taxon>
        <taxon>Ploima</taxon>
        <taxon>Brachionidae</taxon>
        <taxon>Brachionus</taxon>
    </lineage>
</organism>
<evidence type="ECO:0000256" key="2">
    <source>
        <dbReference type="SAM" id="Phobius"/>
    </source>
</evidence>
<dbReference type="Gene3D" id="1.25.40.10">
    <property type="entry name" value="Tetratricopeptide repeat domain"/>
    <property type="match status" value="1"/>
</dbReference>
<dbReference type="Proteomes" id="UP000663879">
    <property type="component" value="Unassembled WGS sequence"/>
</dbReference>
<evidence type="ECO:0000313" key="4">
    <source>
        <dbReference type="Proteomes" id="UP000663879"/>
    </source>
</evidence>
<keyword evidence="2" id="KW-0472">Membrane</keyword>
<keyword evidence="2" id="KW-1133">Transmembrane helix</keyword>
<proteinExistence type="predicted"/>
<evidence type="ECO:0000313" key="3">
    <source>
        <dbReference type="EMBL" id="CAF1087316.1"/>
    </source>
</evidence>
<dbReference type="EMBL" id="CAJNOC010006852">
    <property type="protein sequence ID" value="CAF1087316.1"/>
    <property type="molecule type" value="Genomic_DNA"/>
</dbReference>
<dbReference type="InterPro" id="IPR019734">
    <property type="entry name" value="TPR_rpt"/>
</dbReference>
<protein>
    <recommendedName>
        <fullName evidence="5">Mitochondrial fission 1 protein</fullName>
    </recommendedName>
</protein>
<keyword evidence="1" id="KW-0802">TPR repeat</keyword>
<comment type="caution">
    <text evidence="3">The sequence shown here is derived from an EMBL/GenBank/DDBJ whole genome shotgun (WGS) entry which is preliminary data.</text>
</comment>
<feature type="transmembrane region" description="Helical" evidence="2">
    <location>
        <begin position="100"/>
        <end position="121"/>
    </location>
</feature>
<dbReference type="PROSITE" id="PS50005">
    <property type="entry name" value="TPR"/>
    <property type="match status" value="1"/>
</dbReference>
<name>A0A814N3D0_9BILA</name>
<dbReference type="AlphaFoldDB" id="A0A814N3D0"/>
<dbReference type="OrthoDB" id="2942533at2759"/>
<dbReference type="InterPro" id="IPR011990">
    <property type="entry name" value="TPR-like_helical_dom_sf"/>
</dbReference>
<keyword evidence="4" id="KW-1185">Reference proteome</keyword>